<evidence type="ECO:0000313" key="1">
    <source>
        <dbReference type="EMBL" id="CAF4305261.1"/>
    </source>
</evidence>
<dbReference type="Proteomes" id="UP000676336">
    <property type="component" value="Unassembled WGS sequence"/>
</dbReference>
<dbReference type="EMBL" id="CAJOBI010037083">
    <property type="protein sequence ID" value="CAF4305261.1"/>
    <property type="molecule type" value="Genomic_DNA"/>
</dbReference>
<organism evidence="1 2">
    <name type="scientific">Rotaria magnacalcarata</name>
    <dbReference type="NCBI Taxonomy" id="392030"/>
    <lineage>
        <taxon>Eukaryota</taxon>
        <taxon>Metazoa</taxon>
        <taxon>Spiralia</taxon>
        <taxon>Gnathifera</taxon>
        <taxon>Rotifera</taxon>
        <taxon>Eurotatoria</taxon>
        <taxon>Bdelloidea</taxon>
        <taxon>Philodinida</taxon>
        <taxon>Philodinidae</taxon>
        <taxon>Rotaria</taxon>
    </lineage>
</organism>
<dbReference type="AlphaFoldDB" id="A0A8S2U999"/>
<name>A0A8S2U999_9BILA</name>
<evidence type="ECO:0000313" key="2">
    <source>
        <dbReference type="Proteomes" id="UP000676336"/>
    </source>
</evidence>
<sequence>MDDRGYNIEKCRWGTKMRTSE</sequence>
<accession>A0A8S2U999</accession>
<protein>
    <submittedName>
        <fullName evidence="1">Uncharacterized protein</fullName>
    </submittedName>
</protein>
<feature type="non-terminal residue" evidence="1">
    <location>
        <position position="21"/>
    </location>
</feature>
<proteinExistence type="predicted"/>
<gene>
    <name evidence="1" type="ORF">SMN809_LOCUS26290</name>
</gene>
<comment type="caution">
    <text evidence="1">The sequence shown here is derived from an EMBL/GenBank/DDBJ whole genome shotgun (WGS) entry which is preliminary data.</text>
</comment>
<reference evidence="1" key="1">
    <citation type="submission" date="2021-02" db="EMBL/GenBank/DDBJ databases">
        <authorList>
            <person name="Nowell W R."/>
        </authorList>
    </citation>
    <scope>NUCLEOTIDE SEQUENCE</scope>
</reference>